<dbReference type="InterPro" id="IPR003439">
    <property type="entry name" value="ABC_transporter-like_ATP-bd"/>
</dbReference>
<keyword evidence="9" id="KW-1185">Reference proteome</keyword>
<comment type="caution">
    <text evidence="8">The sequence shown here is derived from an EMBL/GenBank/DDBJ whole genome shotgun (WGS) entry which is preliminary data.</text>
</comment>
<dbReference type="InterPro" id="IPR003593">
    <property type="entry name" value="AAA+_ATPase"/>
</dbReference>
<gene>
    <name evidence="8" type="ORF">JD276_15140</name>
</gene>
<feature type="compositionally biased region" description="Low complexity" evidence="6">
    <location>
        <begin position="8"/>
        <end position="45"/>
    </location>
</feature>
<dbReference type="GO" id="GO:0046677">
    <property type="term" value="P:response to antibiotic"/>
    <property type="evidence" value="ECO:0007669"/>
    <property type="project" value="UniProtKB-KW"/>
</dbReference>
<dbReference type="InterPro" id="IPR027417">
    <property type="entry name" value="P-loop_NTPase"/>
</dbReference>
<sequence length="339" mass="35452">MRAEGEDAGAAATAPPPQGSQAGAPRVRPSRTQARASEAATASEVAEGREADPQPEQTAPRTGRIQVPVPSVVRARERGRIAEQNPVVLRTEALTKSYGPVVAANEVSLAVHAGSFTGIVGPNGAGKTTTLSMISGLNRPTSGRVTVHDVDVWSDGPAAKRLIGTLPDRLRLFDRLTGAQLLYYSGVLHGVEEASVAQRVAELAEAFSLESALGRLVSDYSAGMQKKIALACSMIHAPEVLVLDEPFEAIDPVSASNVTEILEKFVAGGGSVIMSSHSLDLIQRVCDHVSVIIDGSVIAQGTVDAVRDGMSLEERFAHLTGAGDAKKGLEWLHGSADSD</sequence>
<dbReference type="GO" id="GO:0005524">
    <property type="term" value="F:ATP binding"/>
    <property type="evidence" value="ECO:0007669"/>
    <property type="project" value="UniProtKB-KW"/>
</dbReference>
<reference evidence="8" key="1">
    <citation type="submission" date="2020-12" db="EMBL/GenBank/DDBJ databases">
        <title>Leucobacter sp. CAS1, isolated from Chromium sludge.</title>
        <authorList>
            <person name="Xu Z."/>
        </authorList>
    </citation>
    <scope>NUCLEOTIDE SEQUENCE</scope>
    <source>
        <strain evidence="8">CSA1</strain>
    </source>
</reference>
<name>A0A934UWK5_9MICO</name>
<accession>A0A934UWK5</accession>
<dbReference type="PANTHER" id="PTHR42711:SF19">
    <property type="entry name" value="DOXORUBICIN RESISTANCE ATP-BINDING PROTEIN DRRA"/>
    <property type="match status" value="1"/>
</dbReference>
<dbReference type="GO" id="GO:0016887">
    <property type="term" value="F:ATP hydrolysis activity"/>
    <property type="evidence" value="ECO:0007669"/>
    <property type="project" value="InterPro"/>
</dbReference>
<keyword evidence="2" id="KW-0813">Transport</keyword>
<proteinExistence type="predicted"/>
<dbReference type="Gene3D" id="3.40.50.300">
    <property type="entry name" value="P-loop containing nucleotide triphosphate hydrolases"/>
    <property type="match status" value="1"/>
</dbReference>
<dbReference type="PANTHER" id="PTHR42711">
    <property type="entry name" value="ABC TRANSPORTER ATP-BINDING PROTEIN"/>
    <property type="match status" value="1"/>
</dbReference>
<dbReference type="PROSITE" id="PS00211">
    <property type="entry name" value="ABC_TRANSPORTER_1"/>
    <property type="match status" value="1"/>
</dbReference>
<dbReference type="AlphaFoldDB" id="A0A934UWK5"/>
<dbReference type="PROSITE" id="PS50893">
    <property type="entry name" value="ABC_TRANSPORTER_2"/>
    <property type="match status" value="1"/>
</dbReference>
<evidence type="ECO:0000313" key="8">
    <source>
        <dbReference type="EMBL" id="MBK0420363.1"/>
    </source>
</evidence>
<evidence type="ECO:0000256" key="5">
    <source>
        <dbReference type="ARBA" id="ARBA00023251"/>
    </source>
</evidence>
<dbReference type="InterPro" id="IPR050763">
    <property type="entry name" value="ABC_transporter_ATP-binding"/>
</dbReference>
<protein>
    <submittedName>
        <fullName evidence="8">ABC transporter ATP-binding protein</fullName>
    </submittedName>
</protein>
<evidence type="ECO:0000256" key="4">
    <source>
        <dbReference type="ARBA" id="ARBA00022840"/>
    </source>
</evidence>
<dbReference type="Pfam" id="PF00005">
    <property type="entry name" value="ABC_tran"/>
    <property type="match status" value="1"/>
</dbReference>
<dbReference type="CDD" id="cd03230">
    <property type="entry name" value="ABC_DR_subfamily_A"/>
    <property type="match status" value="1"/>
</dbReference>
<keyword evidence="5" id="KW-0046">Antibiotic resistance</keyword>
<organism evidence="8 9">
    <name type="scientific">Leucobacter chromiisoli</name>
    <dbReference type="NCBI Taxonomy" id="2796471"/>
    <lineage>
        <taxon>Bacteria</taxon>
        <taxon>Bacillati</taxon>
        <taxon>Actinomycetota</taxon>
        <taxon>Actinomycetes</taxon>
        <taxon>Micrococcales</taxon>
        <taxon>Microbacteriaceae</taxon>
        <taxon>Leucobacter</taxon>
    </lineage>
</organism>
<evidence type="ECO:0000256" key="1">
    <source>
        <dbReference type="ARBA" id="ARBA00004202"/>
    </source>
</evidence>
<keyword evidence="3" id="KW-0547">Nucleotide-binding</keyword>
<dbReference type="SUPFAM" id="SSF52540">
    <property type="entry name" value="P-loop containing nucleoside triphosphate hydrolases"/>
    <property type="match status" value="1"/>
</dbReference>
<keyword evidence="4 8" id="KW-0067">ATP-binding</keyword>
<dbReference type="EMBL" id="JAEHOH010000027">
    <property type="protein sequence ID" value="MBK0420363.1"/>
    <property type="molecule type" value="Genomic_DNA"/>
</dbReference>
<evidence type="ECO:0000256" key="3">
    <source>
        <dbReference type="ARBA" id="ARBA00022741"/>
    </source>
</evidence>
<evidence type="ECO:0000259" key="7">
    <source>
        <dbReference type="PROSITE" id="PS50893"/>
    </source>
</evidence>
<evidence type="ECO:0000313" key="9">
    <source>
        <dbReference type="Proteomes" id="UP000608530"/>
    </source>
</evidence>
<comment type="subcellular location">
    <subcellularLocation>
        <location evidence="1">Cell membrane</location>
        <topology evidence="1">Peripheral membrane protein</topology>
    </subcellularLocation>
</comment>
<feature type="region of interest" description="Disordered" evidence="6">
    <location>
        <begin position="1"/>
        <end position="66"/>
    </location>
</feature>
<dbReference type="GO" id="GO:0005886">
    <property type="term" value="C:plasma membrane"/>
    <property type="evidence" value="ECO:0007669"/>
    <property type="project" value="UniProtKB-SubCell"/>
</dbReference>
<feature type="domain" description="ABC transporter" evidence="7">
    <location>
        <begin position="89"/>
        <end position="319"/>
    </location>
</feature>
<evidence type="ECO:0000256" key="6">
    <source>
        <dbReference type="SAM" id="MobiDB-lite"/>
    </source>
</evidence>
<evidence type="ECO:0000256" key="2">
    <source>
        <dbReference type="ARBA" id="ARBA00022448"/>
    </source>
</evidence>
<dbReference type="Proteomes" id="UP000608530">
    <property type="component" value="Unassembled WGS sequence"/>
</dbReference>
<dbReference type="InterPro" id="IPR017871">
    <property type="entry name" value="ABC_transporter-like_CS"/>
</dbReference>
<dbReference type="SMART" id="SM00382">
    <property type="entry name" value="AAA"/>
    <property type="match status" value="1"/>
</dbReference>